<evidence type="ECO:0000256" key="1">
    <source>
        <dbReference type="SAM" id="Phobius"/>
    </source>
</evidence>
<dbReference type="EMBL" id="MFAK01000024">
    <property type="protein sequence ID" value="OGD74830.1"/>
    <property type="molecule type" value="Genomic_DNA"/>
</dbReference>
<accession>A0A1F5F5E0</accession>
<sequence length="80" mass="8688">MARRIFAARRRRINSLIVGGRTDCFGGSLIGGKTMNLSTNFSPLASLVFGILILMFPKFLNYLIAIYLIIVGIIGLGLLG</sequence>
<keyword evidence="1" id="KW-0812">Transmembrane</keyword>
<name>A0A1F5F5E0_9BACT</name>
<protein>
    <recommendedName>
        <fullName evidence="4">DUF3096 domain-containing protein</fullName>
    </recommendedName>
</protein>
<evidence type="ECO:0000313" key="2">
    <source>
        <dbReference type="EMBL" id="OGD74830.1"/>
    </source>
</evidence>
<dbReference type="InterPro" id="IPR021446">
    <property type="entry name" value="DUF3096"/>
</dbReference>
<evidence type="ECO:0008006" key="4">
    <source>
        <dbReference type="Google" id="ProtNLM"/>
    </source>
</evidence>
<dbReference type="Proteomes" id="UP000176191">
    <property type="component" value="Unassembled WGS sequence"/>
</dbReference>
<keyword evidence="1" id="KW-1133">Transmembrane helix</keyword>
<organism evidence="2 3">
    <name type="scientific">Candidatus Collierbacteria bacterium RIFOXYA2_FULL_46_10</name>
    <dbReference type="NCBI Taxonomy" id="1817726"/>
    <lineage>
        <taxon>Bacteria</taxon>
        <taxon>Candidatus Collieribacteriota</taxon>
    </lineage>
</organism>
<keyword evidence="1" id="KW-0472">Membrane</keyword>
<comment type="caution">
    <text evidence="2">The sequence shown here is derived from an EMBL/GenBank/DDBJ whole genome shotgun (WGS) entry which is preliminary data.</text>
</comment>
<evidence type="ECO:0000313" key="3">
    <source>
        <dbReference type="Proteomes" id="UP000176191"/>
    </source>
</evidence>
<feature type="transmembrane region" description="Helical" evidence="1">
    <location>
        <begin position="62"/>
        <end position="79"/>
    </location>
</feature>
<gene>
    <name evidence="2" type="ORF">A2228_00095</name>
</gene>
<dbReference type="Pfam" id="PF11295">
    <property type="entry name" value="DUF3096"/>
    <property type="match status" value="1"/>
</dbReference>
<feature type="transmembrane region" description="Helical" evidence="1">
    <location>
        <begin position="37"/>
        <end position="56"/>
    </location>
</feature>
<proteinExistence type="predicted"/>
<reference evidence="2 3" key="1">
    <citation type="journal article" date="2016" name="Nat. Commun.">
        <title>Thousands of microbial genomes shed light on interconnected biogeochemical processes in an aquifer system.</title>
        <authorList>
            <person name="Anantharaman K."/>
            <person name="Brown C.T."/>
            <person name="Hug L.A."/>
            <person name="Sharon I."/>
            <person name="Castelle C.J."/>
            <person name="Probst A.J."/>
            <person name="Thomas B.C."/>
            <person name="Singh A."/>
            <person name="Wilkins M.J."/>
            <person name="Karaoz U."/>
            <person name="Brodie E.L."/>
            <person name="Williams K.H."/>
            <person name="Hubbard S.S."/>
            <person name="Banfield J.F."/>
        </authorList>
    </citation>
    <scope>NUCLEOTIDE SEQUENCE [LARGE SCALE GENOMIC DNA]</scope>
</reference>
<dbReference type="AlphaFoldDB" id="A0A1F5F5E0"/>